<dbReference type="Gene3D" id="3.30.70.920">
    <property type="match status" value="1"/>
</dbReference>
<evidence type="ECO:0000256" key="2">
    <source>
        <dbReference type="ARBA" id="ARBA00023125"/>
    </source>
</evidence>
<protein>
    <submittedName>
        <fullName evidence="5">Lrp/AsnC family transcriptional regulator</fullName>
    </submittedName>
</protein>
<organism evidence="5 6">
    <name type="scientific">Fictibacillus terranigra</name>
    <dbReference type="NCBI Taxonomy" id="3058424"/>
    <lineage>
        <taxon>Bacteria</taxon>
        <taxon>Bacillati</taxon>
        <taxon>Bacillota</taxon>
        <taxon>Bacilli</taxon>
        <taxon>Bacillales</taxon>
        <taxon>Fictibacillaceae</taxon>
        <taxon>Fictibacillus</taxon>
    </lineage>
</organism>
<keyword evidence="3" id="KW-0804">Transcription</keyword>
<dbReference type="PANTHER" id="PTHR30154:SF20">
    <property type="entry name" value="LEUCINE-RESPONSIVE REGULATORY PROTEIN"/>
    <property type="match status" value="1"/>
</dbReference>
<evidence type="ECO:0000256" key="3">
    <source>
        <dbReference type="ARBA" id="ARBA00023163"/>
    </source>
</evidence>
<reference evidence="5" key="1">
    <citation type="submission" date="2023-06" db="EMBL/GenBank/DDBJ databases">
        <title>Draft Genome Sequences of Representative Paenibacillus Polymyxa, Bacillus cereus, Fictibacillus sp., and Brevibacillus agri Strains Isolated from Amazonian Dark Earth.</title>
        <authorList>
            <person name="Pellegrinetti T.A."/>
            <person name="Cunha I.C.M."/>
            <person name="Chaves M.G."/>
            <person name="Freitas A.S."/>
            <person name="Silva A.V.R."/>
            <person name="Tsai S.M."/>
            <person name="Mendes L.W."/>
        </authorList>
    </citation>
    <scope>NUCLEOTIDE SEQUENCE</scope>
    <source>
        <strain evidence="5">CENA-BCM004</strain>
    </source>
</reference>
<feature type="domain" description="HTH asnC-type" evidence="4">
    <location>
        <begin position="1"/>
        <end position="62"/>
    </location>
</feature>
<evidence type="ECO:0000313" key="5">
    <source>
        <dbReference type="EMBL" id="MDN4075022.1"/>
    </source>
</evidence>
<evidence type="ECO:0000256" key="1">
    <source>
        <dbReference type="ARBA" id="ARBA00023015"/>
    </source>
</evidence>
<dbReference type="InterPro" id="IPR019887">
    <property type="entry name" value="Tscrpt_reg_AsnC/Lrp_C"/>
</dbReference>
<dbReference type="PRINTS" id="PR00033">
    <property type="entry name" value="HTHASNC"/>
</dbReference>
<dbReference type="InterPro" id="IPR036388">
    <property type="entry name" value="WH-like_DNA-bd_sf"/>
</dbReference>
<name>A0ABT8EAZ2_9BACL</name>
<dbReference type="CDD" id="cd00090">
    <property type="entry name" value="HTH_ARSR"/>
    <property type="match status" value="1"/>
</dbReference>
<gene>
    <name evidence="5" type="ORF">QYF49_18795</name>
</gene>
<dbReference type="InterPro" id="IPR011991">
    <property type="entry name" value="ArsR-like_HTH"/>
</dbReference>
<keyword evidence="1" id="KW-0805">Transcription regulation</keyword>
<evidence type="ECO:0000313" key="6">
    <source>
        <dbReference type="Proteomes" id="UP001168694"/>
    </source>
</evidence>
<dbReference type="Pfam" id="PF13412">
    <property type="entry name" value="HTH_24"/>
    <property type="match status" value="1"/>
</dbReference>
<dbReference type="InterPro" id="IPR000485">
    <property type="entry name" value="AsnC-type_HTH_dom"/>
</dbReference>
<dbReference type="SUPFAM" id="SSF46785">
    <property type="entry name" value="Winged helix' DNA-binding domain"/>
    <property type="match status" value="1"/>
</dbReference>
<dbReference type="RefSeq" id="WP_290401140.1">
    <property type="nucleotide sequence ID" value="NZ_JAUHLN010000004.1"/>
</dbReference>
<dbReference type="PANTHER" id="PTHR30154">
    <property type="entry name" value="LEUCINE-RESPONSIVE REGULATORY PROTEIN"/>
    <property type="match status" value="1"/>
</dbReference>
<dbReference type="Proteomes" id="UP001168694">
    <property type="component" value="Unassembled WGS sequence"/>
</dbReference>
<proteinExistence type="predicted"/>
<keyword evidence="6" id="KW-1185">Reference proteome</keyword>
<dbReference type="PROSITE" id="PS50956">
    <property type="entry name" value="HTH_ASNC_2"/>
    <property type="match status" value="1"/>
</dbReference>
<dbReference type="SMART" id="SM00344">
    <property type="entry name" value="HTH_ASNC"/>
    <property type="match status" value="1"/>
</dbReference>
<sequence length="140" mass="15763">MDKIDEKILVCLQENGRISITELGKKVGLSNPAVNERVKKLEDKNIILGYRAIVNPEAINKAITAYILYNTTRCKPFVSFCKDHPDVIECNRLAGQYDYLIKVVTDSVKTLEVFIDRSMEFGKPSSLINLSSPVMNKAIK</sequence>
<dbReference type="InterPro" id="IPR036390">
    <property type="entry name" value="WH_DNA-bd_sf"/>
</dbReference>
<dbReference type="InterPro" id="IPR011008">
    <property type="entry name" value="Dimeric_a/b-barrel"/>
</dbReference>
<keyword evidence="2" id="KW-0238">DNA-binding</keyword>
<dbReference type="EMBL" id="JAUHLN010000004">
    <property type="protein sequence ID" value="MDN4075022.1"/>
    <property type="molecule type" value="Genomic_DNA"/>
</dbReference>
<comment type="caution">
    <text evidence="5">The sequence shown here is derived from an EMBL/GenBank/DDBJ whole genome shotgun (WGS) entry which is preliminary data.</text>
</comment>
<accession>A0ABT8EAZ2</accession>
<evidence type="ECO:0000259" key="4">
    <source>
        <dbReference type="PROSITE" id="PS50956"/>
    </source>
</evidence>
<dbReference type="Pfam" id="PF01037">
    <property type="entry name" value="AsnC_trans_reg"/>
    <property type="match status" value="1"/>
</dbReference>
<dbReference type="InterPro" id="IPR019888">
    <property type="entry name" value="Tscrpt_reg_AsnC-like"/>
</dbReference>
<dbReference type="SUPFAM" id="SSF54909">
    <property type="entry name" value="Dimeric alpha+beta barrel"/>
    <property type="match status" value="1"/>
</dbReference>
<dbReference type="Gene3D" id="1.10.10.10">
    <property type="entry name" value="Winged helix-like DNA-binding domain superfamily/Winged helix DNA-binding domain"/>
    <property type="match status" value="1"/>
</dbReference>